<keyword evidence="6" id="KW-0732">Signal</keyword>
<dbReference type="EC" id="3.2.1.52" evidence="3"/>
<evidence type="ECO:0000256" key="6">
    <source>
        <dbReference type="SAM" id="SignalP"/>
    </source>
</evidence>
<dbReference type="InterPro" id="IPR036962">
    <property type="entry name" value="Glyco_hydro_3_N_sf"/>
</dbReference>
<dbReference type="AlphaFoldDB" id="F5YGV8"/>
<dbReference type="RefSeq" id="WP_015708903.1">
    <property type="nucleotide sequence ID" value="NC_015578.1"/>
</dbReference>
<dbReference type="GO" id="GO:0009254">
    <property type="term" value="P:peptidoglycan turnover"/>
    <property type="evidence" value="ECO:0007669"/>
    <property type="project" value="TreeGrafter"/>
</dbReference>
<organism evidence="8 9">
    <name type="scientific">Treponema primitia (strain ATCC BAA-887 / DSM 12427 / ZAS-2)</name>
    <dbReference type="NCBI Taxonomy" id="545694"/>
    <lineage>
        <taxon>Bacteria</taxon>
        <taxon>Pseudomonadati</taxon>
        <taxon>Spirochaetota</taxon>
        <taxon>Spirochaetia</taxon>
        <taxon>Spirochaetales</taxon>
        <taxon>Treponemataceae</taxon>
        <taxon>Treponema</taxon>
    </lineage>
</organism>
<dbReference type="HOGENOM" id="CLU_008392_0_2_12"/>
<evidence type="ECO:0000256" key="2">
    <source>
        <dbReference type="ARBA" id="ARBA00005336"/>
    </source>
</evidence>
<dbReference type="InterPro" id="IPR017853">
    <property type="entry name" value="GH"/>
</dbReference>
<dbReference type="Pfam" id="PF00933">
    <property type="entry name" value="Glyco_hydro_3"/>
    <property type="match status" value="1"/>
</dbReference>
<dbReference type="GO" id="GO:0005975">
    <property type="term" value="P:carbohydrate metabolic process"/>
    <property type="evidence" value="ECO:0007669"/>
    <property type="project" value="InterPro"/>
</dbReference>
<dbReference type="InterPro" id="IPR001764">
    <property type="entry name" value="Glyco_hydro_3_N"/>
</dbReference>
<dbReference type="eggNOG" id="COG1472">
    <property type="taxonomic scope" value="Bacteria"/>
</dbReference>
<dbReference type="KEGG" id="tpi:TREPR_1170"/>
<keyword evidence="5 8" id="KW-0326">Glycosidase</keyword>
<sequence length="392" mass="42102">MKPLPLLLLLYTLGTAPLCRALELGAGGGMEGQRRERAAGIAAAMDEKALAAQVLLTGLDGNGSLGTAMTDLLRDISPGGVMLFRMNLNMNKERIPAFLKTVSDLAALNTPLSRGAGNIRIPPFMAVDHEGGQIHRFVAGVERLPSPLSYWEAARTRDRNTVLRAIEEDAARSGRELRSLGITMNLAPVAELLDGENVTFLEDRSYGPDAAFVEEAAAAFIRGMASSGVACVAKHFPGNSGTDPHRAGAVLTEDREALNRRVRPFRGIITRESPAGIMVSHTIVNARQPGIQASRSPAVIQTWLRGELGFSGLVLGDDFSMGAISAAGLTEEAAVVEALIAGVDMVMTWPRSLSRVHRAILRALQEGRLSRERLEEAATRIIYEKICFGLMD</sequence>
<keyword evidence="4 8" id="KW-0378">Hydrolase</keyword>
<name>F5YGV8_TREPZ</name>
<feature type="domain" description="Glycoside hydrolase family 3 N-terminal" evidence="7">
    <location>
        <begin position="72"/>
        <end position="382"/>
    </location>
</feature>
<keyword evidence="9" id="KW-1185">Reference proteome</keyword>
<reference evidence="8 9" key="2">
    <citation type="journal article" date="2011" name="ISME J.">
        <title>RNA-seq reveals cooperative metabolic interactions between two termite-gut spirochete species in co-culture.</title>
        <authorList>
            <person name="Rosenthal A.Z."/>
            <person name="Matson E.G."/>
            <person name="Eldar A."/>
            <person name="Leadbetter J.R."/>
        </authorList>
    </citation>
    <scope>NUCLEOTIDE SEQUENCE [LARGE SCALE GENOMIC DNA]</scope>
    <source>
        <strain evidence="9">ATCC BAA-887 / DSM 12427 / ZAS-2</strain>
    </source>
</reference>
<dbReference type="GO" id="GO:0004563">
    <property type="term" value="F:beta-N-acetylhexosaminidase activity"/>
    <property type="evidence" value="ECO:0007669"/>
    <property type="project" value="UniProtKB-EC"/>
</dbReference>
<dbReference type="PANTHER" id="PTHR30480:SF13">
    <property type="entry name" value="BETA-HEXOSAMINIDASE"/>
    <property type="match status" value="1"/>
</dbReference>
<comment type="similarity">
    <text evidence="2">Belongs to the glycosyl hydrolase 3 family.</text>
</comment>
<evidence type="ECO:0000256" key="3">
    <source>
        <dbReference type="ARBA" id="ARBA00012663"/>
    </source>
</evidence>
<comment type="catalytic activity">
    <reaction evidence="1">
        <text>Hydrolysis of terminal non-reducing N-acetyl-D-hexosamine residues in N-acetyl-beta-D-hexosaminides.</text>
        <dbReference type="EC" id="3.2.1.52"/>
    </reaction>
</comment>
<evidence type="ECO:0000256" key="4">
    <source>
        <dbReference type="ARBA" id="ARBA00022801"/>
    </source>
</evidence>
<evidence type="ECO:0000313" key="8">
    <source>
        <dbReference type="EMBL" id="AEF84018.1"/>
    </source>
</evidence>
<dbReference type="InterPro" id="IPR050226">
    <property type="entry name" value="NagZ_Beta-hexosaminidase"/>
</dbReference>
<gene>
    <name evidence="8" type="ordered locus">TREPR_1170</name>
</gene>
<protein>
    <recommendedName>
        <fullName evidence="3">beta-N-acetylhexosaminidase</fullName>
        <ecNumber evidence="3">3.2.1.52</ecNumber>
    </recommendedName>
</protein>
<evidence type="ECO:0000256" key="5">
    <source>
        <dbReference type="ARBA" id="ARBA00023295"/>
    </source>
</evidence>
<proteinExistence type="inferred from homology"/>
<dbReference type="PANTHER" id="PTHR30480">
    <property type="entry name" value="BETA-HEXOSAMINIDASE-RELATED"/>
    <property type="match status" value="1"/>
</dbReference>
<feature type="chain" id="PRO_5003329675" description="beta-N-acetylhexosaminidase" evidence="6">
    <location>
        <begin position="22"/>
        <end position="392"/>
    </location>
</feature>
<dbReference type="SUPFAM" id="SSF51445">
    <property type="entry name" value="(Trans)glycosidases"/>
    <property type="match status" value="1"/>
</dbReference>
<dbReference type="EMBL" id="CP001843">
    <property type="protein sequence ID" value="AEF84018.1"/>
    <property type="molecule type" value="Genomic_DNA"/>
</dbReference>
<evidence type="ECO:0000313" key="9">
    <source>
        <dbReference type="Proteomes" id="UP000009223"/>
    </source>
</evidence>
<dbReference type="Proteomes" id="UP000009223">
    <property type="component" value="Chromosome"/>
</dbReference>
<dbReference type="STRING" id="545694.TREPR_1170"/>
<feature type="signal peptide" evidence="6">
    <location>
        <begin position="1"/>
        <end position="21"/>
    </location>
</feature>
<reference evidence="9" key="1">
    <citation type="submission" date="2009-12" db="EMBL/GenBank/DDBJ databases">
        <title>Complete sequence of Treponema primitia strain ZAS-2.</title>
        <authorList>
            <person name="Tetu S.G."/>
            <person name="Matson E."/>
            <person name="Ren Q."/>
            <person name="Seshadri R."/>
            <person name="Elbourne L."/>
            <person name="Hassan K.A."/>
            <person name="Durkin A."/>
            <person name="Radune D."/>
            <person name="Mohamoud Y."/>
            <person name="Shay R."/>
            <person name="Jin S."/>
            <person name="Zhang X."/>
            <person name="Lucey K."/>
            <person name="Ballor N.R."/>
            <person name="Ottesen E."/>
            <person name="Rosenthal R."/>
            <person name="Allen A."/>
            <person name="Leadbetter J.R."/>
            <person name="Paulsen I.T."/>
        </authorList>
    </citation>
    <scope>NUCLEOTIDE SEQUENCE [LARGE SCALE GENOMIC DNA]</scope>
    <source>
        <strain evidence="9">ATCC BAA-887 / DSM 12427 / ZAS-2</strain>
    </source>
</reference>
<evidence type="ECO:0000256" key="1">
    <source>
        <dbReference type="ARBA" id="ARBA00001231"/>
    </source>
</evidence>
<dbReference type="Gene3D" id="3.20.20.300">
    <property type="entry name" value="Glycoside hydrolase, family 3, N-terminal domain"/>
    <property type="match status" value="1"/>
</dbReference>
<accession>F5YGV8</accession>
<evidence type="ECO:0000259" key="7">
    <source>
        <dbReference type="Pfam" id="PF00933"/>
    </source>
</evidence>